<comment type="similarity">
    <text evidence="1">Belongs to the MDM20/NAA25 family.</text>
</comment>
<dbReference type="STRING" id="578458.D8PT85"/>
<dbReference type="VEuPathDB" id="FungiDB:SCHCODRAFT_02560484"/>
<name>D8PT85_SCHCM</name>
<sequence>MSLTALDRQIRPIYDALDTGSNKSAIVTCNKLLKKQPKNTLVKALKSLALVRSQKVEESLALCDEVLATKPTDDAILTAMMHVLRGLGRNNDMVAMFEDAFKQQPNNEELGCQTVFANIRALRWKTAQQLSQKLFRTFSDERYLYWSVMCSVLQAHDPTTPENMKPILFKLAAKLLEQSPNPSFVSADRFHLHISVLKETADWEAANKLLDTDIGRVICDTNLSCNELRREIIRAQGKLREEGATAEVRIGEKGDRNWFEFVSLLDGTFAEPESEDAQERVTKTRTFLESIKEKDGKADRSAHLAALELEKRAREHKLGNESLVPQLKAYFEAFGTKAVCYEDLKPYVTVLTPEEATEWQAFLQPITESFTNGNELQRTINAHKLLRHTSNPTVDSELASVQTFTKQYREGLQFGDHLPTTELQPADDLAILAGQTFVSLWTMTGEQKHLYSAAAFLEYALTKSNQAFEMRLMLVRIYRLIAAPALALEQYRAMGAKNVQQDTLSHFILSRASLFSLAPVGDVTMMAECMESMQIYLSNANETSEFITRAFNAEKYSQIPEFIAFEERLETSVQKDLVKMEHLRMRLTHETISNDVTDMELIELQFGSEKPPHDNRDYDILVNYQPASSKSFLEQTTLFGKVESCGWLNIFLKMYIRALQMASDLDETVEDKLLVGDRPKVATDAEGRKANREKLLERTDEELAELTDDERALVDFVKELSDWAEPHHDYTRPPPAVVLAEAAKVSEQRTGHPLRGIEIPPLPANGSANGNWKKDEEQPPVKDAPELVLNFFDGQRKRFEEAIKQQSPLEAIAVANLTAEAFLFTVILSMRFKNNSIVKIHKLGAFVQSFKTIRANAIALLKDISAALIARAEQEGTSEARKAFVEDCALVTAASVDHDFVLNVGKKVTDSRKKILEGVGKGIQKLSTTYVQF</sequence>
<dbReference type="KEGG" id="scm:SCHCO_02560484"/>
<dbReference type="GO" id="GO:0031416">
    <property type="term" value="C:NatB complex"/>
    <property type="evidence" value="ECO:0007669"/>
    <property type="project" value="TreeGrafter"/>
</dbReference>
<gene>
    <name evidence="2" type="ORF">SCHCODRAFT_74842</name>
</gene>
<dbReference type="RefSeq" id="XP_003035372.1">
    <property type="nucleotide sequence ID" value="XM_003035326.1"/>
</dbReference>
<dbReference type="Proteomes" id="UP000007431">
    <property type="component" value="Unassembled WGS sequence"/>
</dbReference>
<protein>
    <recommendedName>
        <fullName evidence="4">Actin cytoskeleton organization protein</fullName>
    </recommendedName>
</protein>
<dbReference type="HOGENOM" id="CLU_008075_1_0_1"/>
<dbReference type="eggNOG" id="KOG2053">
    <property type="taxonomic scope" value="Eukaryota"/>
</dbReference>
<dbReference type="InParanoid" id="D8PT85"/>
<organism evidence="3">
    <name type="scientific">Schizophyllum commune (strain H4-8 / FGSC 9210)</name>
    <name type="common">Split gill fungus</name>
    <dbReference type="NCBI Taxonomy" id="578458"/>
    <lineage>
        <taxon>Eukaryota</taxon>
        <taxon>Fungi</taxon>
        <taxon>Dikarya</taxon>
        <taxon>Basidiomycota</taxon>
        <taxon>Agaricomycotina</taxon>
        <taxon>Agaricomycetes</taxon>
        <taxon>Agaricomycetidae</taxon>
        <taxon>Agaricales</taxon>
        <taxon>Schizophyllaceae</taxon>
        <taxon>Schizophyllum</taxon>
    </lineage>
</organism>
<evidence type="ECO:0000256" key="1">
    <source>
        <dbReference type="ARBA" id="ARBA00006298"/>
    </source>
</evidence>
<dbReference type="InterPro" id="IPR011990">
    <property type="entry name" value="TPR-like_helical_dom_sf"/>
</dbReference>
<dbReference type="EMBL" id="GL377303">
    <property type="protein sequence ID" value="EFJ00470.1"/>
    <property type="molecule type" value="Genomic_DNA"/>
</dbReference>
<dbReference type="FunCoup" id="D8PT85">
    <property type="interactions" value="609"/>
</dbReference>
<dbReference type="GeneID" id="9597184"/>
<dbReference type="OMA" id="WKRREHQ"/>
<keyword evidence="3" id="KW-1185">Reference proteome</keyword>
<reference evidence="2 3" key="1">
    <citation type="journal article" date="2010" name="Nat. Biotechnol.">
        <title>Genome sequence of the model mushroom Schizophyllum commune.</title>
        <authorList>
            <person name="Ohm R.A."/>
            <person name="de Jong J.F."/>
            <person name="Lugones L.G."/>
            <person name="Aerts A."/>
            <person name="Kothe E."/>
            <person name="Stajich J.E."/>
            <person name="de Vries R.P."/>
            <person name="Record E."/>
            <person name="Levasseur A."/>
            <person name="Baker S.E."/>
            <person name="Bartholomew K.A."/>
            <person name="Coutinho P.M."/>
            <person name="Erdmann S."/>
            <person name="Fowler T.J."/>
            <person name="Gathman A.C."/>
            <person name="Lombard V."/>
            <person name="Henrissat B."/>
            <person name="Knabe N."/>
            <person name="Kuees U."/>
            <person name="Lilly W.W."/>
            <person name="Lindquist E."/>
            <person name="Lucas S."/>
            <person name="Magnuson J.K."/>
            <person name="Piumi F."/>
            <person name="Raudaskoski M."/>
            <person name="Salamov A."/>
            <person name="Schmutz J."/>
            <person name="Schwarze F.W.M.R."/>
            <person name="vanKuyk P.A."/>
            <person name="Horton J.S."/>
            <person name="Grigoriev I.V."/>
            <person name="Woesten H.A.B."/>
        </authorList>
    </citation>
    <scope>NUCLEOTIDE SEQUENCE [LARGE SCALE GENOMIC DNA]</scope>
    <source>
        <strain evidence="3">H4-8 / FGSC 9210</strain>
    </source>
</reference>
<dbReference type="AlphaFoldDB" id="D8PT85"/>
<evidence type="ECO:0000313" key="3">
    <source>
        <dbReference type="Proteomes" id="UP000007431"/>
    </source>
</evidence>
<dbReference type="InterPro" id="IPR019183">
    <property type="entry name" value="NAA25_NatB_aux_su"/>
</dbReference>
<dbReference type="OrthoDB" id="1874341at2759"/>
<dbReference type="PANTHER" id="PTHR22767:SF3">
    <property type="entry name" value="N-ALPHA-ACETYLTRANSFERASE 25, NATB AUXILIARY SUBUNIT"/>
    <property type="match status" value="1"/>
</dbReference>
<evidence type="ECO:0000313" key="2">
    <source>
        <dbReference type="EMBL" id="EFJ00470.1"/>
    </source>
</evidence>
<evidence type="ECO:0008006" key="4">
    <source>
        <dbReference type="Google" id="ProtNLM"/>
    </source>
</evidence>
<dbReference type="SUPFAM" id="SSF48452">
    <property type="entry name" value="TPR-like"/>
    <property type="match status" value="1"/>
</dbReference>
<proteinExistence type="inferred from homology"/>
<dbReference type="PANTHER" id="PTHR22767">
    <property type="entry name" value="N-TERMINAL ACETYLTRANSFERASE-RELATED"/>
    <property type="match status" value="1"/>
</dbReference>
<accession>D8PT85</accession>
<dbReference type="Gene3D" id="1.25.40.1040">
    <property type="match status" value="1"/>
</dbReference>
<dbReference type="Pfam" id="PF09797">
    <property type="entry name" value="NatB_MDM20"/>
    <property type="match status" value="1"/>
</dbReference>